<gene>
    <name evidence="2" type="ORF">HMPREF1544_11912</name>
</gene>
<keyword evidence="1" id="KW-0472">Membrane</keyword>
<dbReference type="AlphaFoldDB" id="S2IZT2"/>
<reference evidence="3" key="1">
    <citation type="submission" date="2013-05" db="EMBL/GenBank/DDBJ databases">
        <title>The Genome sequence of Mucor circinelloides f. circinelloides 1006PhL.</title>
        <authorList>
            <consortium name="The Broad Institute Genomics Platform"/>
            <person name="Cuomo C."/>
            <person name="Earl A."/>
            <person name="Findley K."/>
            <person name="Lee S.C."/>
            <person name="Walker B."/>
            <person name="Young S."/>
            <person name="Zeng Q."/>
            <person name="Gargeya S."/>
            <person name="Fitzgerald M."/>
            <person name="Haas B."/>
            <person name="Abouelleil A."/>
            <person name="Allen A.W."/>
            <person name="Alvarado L."/>
            <person name="Arachchi H.M."/>
            <person name="Berlin A.M."/>
            <person name="Chapman S.B."/>
            <person name="Gainer-Dewar J."/>
            <person name="Goldberg J."/>
            <person name="Griggs A."/>
            <person name="Gujja S."/>
            <person name="Hansen M."/>
            <person name="Howarth C."/>
            <person name="Imamovic A."/>
            <person name="Ireland A."/>
            <person name="Larimer J."/>
            <person name="McCowan C."/>
            <person name="Murphy C."/>
            <person name="Pearson M."/>
            <person name="Poon T.W."/>
            <person name="Priest M."/>
            <person name="Roberts A."/>
            <person name="Saif S."/>
            <person name="Shea T."/>
            <person name="Sisk P."/>
            <person name="Sykes S."/>
            <person name="Wortman J."/>
            <person name="Nusbaum C."/>
            <person name="Birren B."/>
        </authorList>
    </citation>
    <scope>NUCLEOTIDE SEQUENCE [LARGE SCALE GENOMIC DNA]</scope>
    <source>
        <strain evidence="3">1006PhL</strain>
    </source>
</reference>
<protein>
    <submittedName>
        <fullName evidence="2">Uncharacterized protein</fullName>
    </submittedName>
</protein>
<dbReference type="eggNOG" id="ENOG502RUQ4">
    <property type="taxonomic scope" value="Eukaryota"/>
</dbReference>
<proteinExistence type="predicted"/>
<keyword evidence="1" id="KW-0812">Transmembrane</keyword>
<dbReference type="OMA" id="HAGITEF"/>
<dbReference type="InParanoid" id="S2IZT2"/>
<evidence type="ECO:0000256" key="1">
    <source>
        <dbReference type="SAM" id="Phobius"/>
    </source>
</evidence>
<dbReference type="STRING" id="1220926.S2IZT2"/>
<dbReference type="VEuPathDB" id="FungiDB:HMPREF1544_11912"/>
<sequence length="219" mass="25274">DADPAAFILFILVILFYGRFVSDHALEIMMLAFNMLFKVLEISYRFPCRVEPSKRWIKNQTDIHAGITEFVKCQTCSSIIYPYHSPQQKTFNLKSNDATTPSALTNKYIPIKRFYHNSLIHTLKTFMRRKLFADMLEETFARNASGFGKPWNYTADIQHGSSPFNLLLLLNLDWFSPFELSSYSIGGVWLSILNLDHEERLLRKNTILSGVLPGPREVT</sequence>
<feature type="non-terminal residue" evidence="2">
    <location>
        <position position="1"/>
    </location>
</feature>
<evidence type="ECO:0000313" key="2">
    <source>
        <dbReference type="EMBL" id="EPB81382.1"/>
    </source>
</evidence>
<dbReference type="OrthoDB" id="2237231at2759"/>
<organism evidence="2 3">
    <name type="scientific">Mucor circinelloides f. circinelloides (strain 1006PhL)</name>
    <name type="common">Mucormycosis agent</name>
    <name type="synonym">Calyptromyces circinelloides</name>
    <dbReference type="NCBI Taxonomy" id="1220926"/>
    <lineage>
        <taxon>Eukaryota</taxon>
        <taxon>Fungi</taxon>
        <taxon>Fungi incertae sedis</taxon>
        <taxon>Mucoromycota</taxon>
        <taxon>Mucoromycotina</taxon>
        <taxon>Mucoromycetes</taxon>
        <taxon>Mucorales</taxon>
        <taxon>Mucorineae</taxon>
        <taxon>Mucoraceae</taxon>
        <taxon>Mucor</taxon>
    </lineage>
</organism>
<dbReference type="EMBL" id="KE124180">
    <property type="protein sequence ID" value="EPB81382.1"/>
    <property type="molecule type" value="Genomic_DNA"/>
</dbReference>
<keyword evidence="1" id="KW-1133">Transmembrane helix</keyword>
<keyword evidence="3" id="KW-1185">Reference proteome</keyword>
<name>S2IZT2_MUCC1</name>
<evidence type="ECO:0000313" key="3">
    <source>
        <dbReference type="Proteomes" id="UP000014254"/>
    </source>
</evidence>
<feature type="transmembrane region" description="Helical" evidence="1">
    <location>
        <begin position="6"/>
        <end position="26"/>
    </location>
</feature>
<accession>S2IZT2</accession>
<dbReference type="Proteomes" id="UP000014254">
    <property type="component" value="Unassembled WGS sequence"/>
</dbReference>